<dbReference type="SUPFAM" id="SSF48371">
    <property type="entry name" value="ARM repeat"/>
    <property type="match status" value="1"/>
</dbReference>
<dbReference type="OrthoDB" id="424572at2759"/>
<dbReference type="CDD" id="cd04197">
    <property type="entry name" value="eIF-2B_epsilon_N"/>
    <property type="match status" value="1"/>
</dbReference>
<dbReference type="InterPro" id="IPR051956">
    <property type="entry name" value="eIF2B_epsilon"/>
</dbReference>
<gene>
    <name evidence="13" type="primary">GCD6</name>
    <name evidence="13" type="ORF">N0V93_008751</name>
</gene>
<dbReference type="Pfam" id="PF25084">
    <property type="entry name" value="LbH_EIF2B"/>
    <property type="match status" value="1"/>
</dbReference>
<protein>
    <recommendedName>
        <fullName evidence="3">Mannose-1-phosphate guanyltransferase</fullName>
    </recommendedName>
    <alternativeName>
        <fullName evidence="7">GDP-mannose pyrophosphorylase</fullName>
    </alternativeName>
    <alternativeName>
        <fullName evidence="6">GTP-mannose-1-phosphate guanylyltransferase</fullName>
    </alternativeName>
    <alternativeName>
        <fullName evidence="8">Translation initiation factor eIF2B subunit epsilon</fullName>
    </alternativeName>
    <alternativeName>
        <fullName evidence="9">eIF2B GDP-GTP exchange factor subunit epsilon</fullName>
    </alternativeName>
</protein>
<accession>A0A9W8YM95</accession>
<dbReference type="Pfam" id="PF02020">
    <property type="entry name" value="W2"/>
    <property type="match status" value="1"/>
</dbReference>
<dbReference type="InterPro" id="IPR003307">
    <property type="entry name" value="W2_domain"/>
</dbReference>
<sequence length="741" mass="81201">MSHKGGKAAGKGKKPAGKAEKSEDILQAVIIADYFQDRFVPFTLEKPRCLLTLANIPLIDYTLDFLERNGVQEVIIYTSNHTDQIESYIHGHPRWSPANKNNPFQSVDMIRVSDASSVGDFLRDLDIKGLCSSDFILVHGDCVANISLDATLAKHKARREANREAVMTIVLRENGSQYNRTMAKGITPIFALEATTGRCLHYEEMNPLQSDHYAMLDPFIFEHEAVEIRTDLIDPGIDICTPDALALWSESFDYELPRKNFLHGVLKDWELNGKFIYTEVVSEGYAARANNLQMYDSITRDVLDRHTFPLVPDSDMIQGHSYVIQKDNVVREKGVEFESDTTITKSIFGSRTSVGSGSRISNSVIGRRCFIGQNVKIEDSYIWDDATVEDGCVITRSVIGGSATVGKNCKIDAGALVSFDVMISDNATIPPATVLSVLSHDREYVKTDIKLLGPKGKGAIYKYAEDDDDDDDDDVDPNDPAPLQKSLIYSVANFNISTSSVSTLSSDISADSDSDSEDDENDLNTHAISHKRLSSFASNGSNASDAAQAKQKAFFHHEAVSGLLDALRSDAATFDNAKLEFTSLRAAENASDSSMRRAVATAFARRALELVSQDGLKPAKAAERAVTDKAGAAKFVREVGVGGGSKADQVEFVLAVQKSIIKHAGEVETAQAGTLLAAMLQHMYGADVLDESGILAWWVDERATQGEGMSVVKGRCQVLIDWLEEDSEEDDDDDDDEEDSD</sequence>
<evidence type="ECO:0000256" key="7">
    <source>
        <dbReference type="ARBA" id="ARBA00031190"/>
    </source>
</evidence>
<dbReference type="GO" id="GO:0005085">
    <property type="term" value="F:guanyl-nucleotide exchange factor activity"/>
    <property type="evidence" value="ECO:0007669"/>
    <property type="project" value="InterPro"/>
</dbReference>
<dbReference type="CDD" id="cd11558">
    <property type="entry name" value="W2_eIF2B_epsilon"/>
    <property type="match status" value="1"/>
</dbReference>
<dbReference type="CDD" id="cd05787">
    <property type="entry name" value="LbH_eIF2B_epsilon"/>
    <property type="match status" value="1"/>
</dbReference>
<evidence type="ECO:0000256" key="3">
    <source>
        <dbReference type="ARBA" id="ARBA00018601"/>
    </source>
</evidence>
<dbReference type="PANTHER" id="PTHR45887:SF1">
    <property type="entry name" value="TRANSLATION INITIATION FACTOR EIF-2B SUBUNIT EPSILON"/>
    <property type="match status" value="1"/>
</dbReference>
<dbReference type="PANTHER" id="PTHR45887">
    <property type="entry name" value="TRANSLATION INITIATION FACTOR EIF-2B SUBUNIT EPSILON"/>
    <property type="match status" value="1"/>
</dbReference>
<evidence type="ECO:0000256" key="9">
    <source>
        <dbReference type="ARBA" id="ARBA00044345"/>
    </source>
</evidence>
<dbReference type="Gene3D" id="1.25.40.180">
    <property type="match status" value="1"/>
</dbReference>
<comment type="caution">
    <text evidence="13">The sequence shown here is derived from an EMBL/GenBank/DDBJ whole genome shotgun (WGS) entry which is preliminary data.</text>
</comment>
<dbReference type="Pfam" id="PF00483">
    <property type="entry name" value="NTP_transferase"/>
    <property type="match status" value="1"/>
</dbReference>
<evidence type="ECO:0000256" key="4">
    <source>
        <dbReference type="ARBA" id="ARBA00022490"/>
    </source>
</evidence>
<dbReference type="InterPro" id="IPR005835">
    <property type="entry name" value="NTP_transferase_dom"/>
</dbReference>
<evidence type="ECO:0000256" key="10">
    <source>
        <dbReference type="ARBA" id="ARBA00046432"/>
    </source>
</evidence>
<keyword evidence="5 13" id="KW-0648">Protein biosynthesis</keyword>
<comment type="similarity">
    <text evidence="2">Belongs to the eIF-2B gamma/epsilon subunits family.</text>
</comment>
<dbReference type="PROSITE" id="PS51363">
    <property type="entry name" value="W2"/>
    <property type="match status" value="1"/>
</dbReference>
<feature type="domain" description="W2" evidence="12">
    <location>
        <begin position="549"/>
        <end position="733"/>
    </location>
</feature>
<evidence type="ECO:0000256" key="6">
    <source>
        <dbReference type="ARBA" id="ARBA00030179"/>
    </source>
</evidence>
<dbReference type="GO" id="GO:0031369">
    <property type="term" value="F:translation initiation factor binding"/>
    <property type="evidence" value="ECO:0007669"/>
    <property type="project" value="InterPro"/>
</dbReference>
<organism evidence="13 14">
    <name type="scientific">Gnomoniopsis smithogilvyi</name>
    <dbReference type="NCBI Taxonomy" id="1191159"/>
    <lineage>
        <taxon>Eukaryota</taxon>
        <taxon>Fungi</taxon>
        <taxon>Dikarya</taxon>
        <taxon>Ascomycota</taxon>
        <taxon>Pezizomycotina</taxon>
        <taxon>Sordariomycetes</taxon>
        <taxon>Sordariomycetidae</taxon>
        <taxon>Diaporthales</taxon>
        <taxon>Gnomoniaceae</taxon>
        <taxon>Gnomoniopsis</taxon>
    </lineage>
</organism>
<dbReference type="Gene3D" id="3.90.550.10">
    <property type="entry name" value="Spore Coat Polysaccharide Biosynthesis Protein SpsA, Chain A"/>
    <property type="match status" value="1"/>
</dbReference>
<dbReference type="SUPFAM" id="SSF53448">
    <property type="entry name" value="Nucleotide-diphospho-sugar transferases"/>
    <property type="match status" value="1"/>
</dbReference>
<proteinExistence type="inferred from homology"/>
<evidence type="ECO:0000259" key="12">
    <source>
        <dbReference type="PROSITE" id="PS51363"/>
    </source>
</evidence>
<evidence type="ECO:0000256" key="8">
    <source>
        <dbReference type="ARBA" id="ARBA00044144"/>
    </source>
</evidence>
<dbReference type="InterPro" id="IPR029044">
    <property type="entry name" value="Nucleotide-diphossugar_trans"/>
</dbReference>
<dbReference type="InterPro" id="IPR016024">
    <property type="entry name" value="ARM-type_fold"/>
</dbReference>
<dbReference type="FunFam" id="3.90.550.10:FF:000066">
    <property type="entry name" value="Translation initiation factor eIF-2B subunit epsilon"/>
    <property type="match status" value="1"/>
</dbReference>
<keyword evidence="14" id="KW-1185">Reference proteome</keyword>
<dbReference type="EMBL" id="JAPEVB010000005">
    <property type="protein sequence ID" value="KAJ4388145.1"/>
    <property type="molecule type" value="Genomic_DNA"/>
</dbReference>
<evidence type="ECO:0000256" key="1">
    <source>
        <dbReference type="ARBA" id="ARBA00004514"/>
    </source>
</evidence>
<dbReference type="GO" id="GO:0005829">
    <property type="term" value="C:cytosol"/>
    <property type="evidence" value="ECO:0007669"/>
    <property type="project" value="UniProtKB-SubCell"/>
</dbReference>
<dbReference type="GO" id="GO:0003743">
    <property type="term" value="F:translation initiation factor activity"/>
    <property type="evidence" value="ECO:0007669"/>
    <property type="project" value="UniProtKB-KW"/>
</dbReference>
<name>A0A9W8YM95_9PEZI</name>
<evidence type="ECO:0000313" key="14">
    <source>
        <dbReference type="Proteomes" id="UP001140453"/>
    </source>
</evidence>
<dbReference type="InterPro" id="IPR044123">
    <property type="entry name" value="W2_eIF2B_epsilon"/>
</dbReference>
<dbReference type="Proteomes" id="UP001140453">
    <property type="component" value="Unassembled WGS sequence"/>
</dbReference>
<dbReference type="SMART" id="SM00515">
    <property type="entry name" value="eIF5C"/>
    <property type="match status" value="1"/>
</dbReference>
<feature type="compositionally biased region" description="Acidic residues" evidence="11">
    <location>
        <begin position="465"/>
        <end position="477"/>
    </location>
</feature>
<evidence type="ECO:0000256" key="11">
    <source>
        <dbReference type="SAM" id="MobiDB-lite"/>
    </source>
</evidence>
<evidence type="ECO:0000313" key="13">
    <source>
        <dbReference type="EMBL" id="KAJ4388145.1"/>
    </source>
</evidence>
<dbReference type="AlphaFoldDB" id="A0A9W8YM95"/>
<reference evidence="13" key="1">
    <citation type="submission" date="2022-10" db="EMBL/GenBank/DDBJ databases">
        <title>Tapping the CABI collections for fungal endophytes: first genome assemblies for Collariella, Neodidymelliopsis, Ascochyta clinopodiicola, Didymella pomorum, Didymosphaeria variabile, Neocosmospora piperis and Neocucurbitaria cava.</title>
        <authorList>
            <person name="Hill R."/>
        </authorList>
    </citation>
    <scope>NUCLEOTIDE SEQUENCE</scope>
    <source>
        <strain evidence="13">IMI 355082</strain>
    </source>
</reference>
<keyword evidence="5 13" id="KW-0396">Initiation factor</keyword>
<evidence type="ECO:0000256" key="2">
    <source>
        <dbReference type="ARBA" id="ARBA00007878"/>
    </source>
</evidence>
<evidence type="ECO:0000256" key="5">
    <source>
        <dbReference type="ARBA" id="ARBA00022540"/>
    </source>
</evidence>
<keyword evidence="4" id="KW-0963">Cytoplasm</keyword>
<dbReference type="InterPro" id="IPR035543">
    <property type="entry name" value="eIF-2B_epsilon_N"/>
</dbReference>
<dbReference type="InterPro" id="IPR056764">
    <property type="entry name" value="LbH_EIF2B3/5"/>
</dbReference>
<dbReference type="Gene3D" id="2.160.10.10">
    <property type="entry name" value="Hexapeptide repeat proteins"/>
    <property type="match status" value="1"/>
</dbReference>
<dbReference type="GO" id="GO:0005851">
    <property type="term" value="C:eukaryotic translation initiation factor 2B complex"/>
    <property type="evidence" value="ECO:0007669"/>
    <property type="project" value="TreeGrafter"/>
</dbReference>
<comment type="subcellular location">
    <subcellularLocation>
        <location evidence="1">Cytoplasm</location>
        <location evidence="1">Cytosol</location>
    </subcellularLocation>
</comment>
<comment type="subunit">
    <text evidence="10">Component of the translation initiation factor 2B (eIF2B) complex which is a heterodecamer of two sets of five different subunits: alpha, beta, gamma, delta and epsilon. Subunits alpha, beta and delta comprise a regulatory subcomplex and subunits epsilon and gamma comprise a catalytic subcomplex. Within the complex, the hexameric regulatory complex resides at the center, with the two heterodimeric catalytic subcomplexes bound on opposite sides.</text>
</comment>
<feature type="region of interest" description="Disordered" evidence="11">
    <location>
        <begin position="462"/>
        <end position="482"/>
    </location>
</feature>